<keyword evidence="5 8" id="KW-0378">Hydrolase</keyword>
<evidence type="ECO:0000313" key="11">
    <source>
        <dbReference type="Proteomes" id="UP000427769"/>
    </source>
</evidence>
<keyword evidence="8" id="KW-0800">Toxin</keyword>
<dbReference type="InterPro" id="IPR050556">
    <property type="entry name" value="Type_II_TA_system_RNase"/>
</dbReference>
<feature type="binding site" evidence="8">
    <location>
        <position position="98"/>
    </location>
    <ligand>
        <name>Mg(2+)</name>
        <dbReference type="ChEBI" id="CHEBI:18420"/>
    </ligand>
</feature>
<dbReference type="HAMAP" id="MF_00265">
    <property type="entry name" value="VapC_Nob1"/>
    <property type="match status" value="1"/>
</dbReference>
<evidence type="ECO:0000256" key="7">
    <source>
        <dbReference type="ARBA" id="ARBA00038093"/>
    </source>
</evidence>
<evidence type="ECO:0000256" key="2">
    <source>
        <dbReference type="ARBA" id="ARBA00022649"/>
    </source>
</evidence>
<evidence type="ECO:0000256" key="1">
    <source>
        <dbReference type="ARBA" id="ARBA00001946"/>
    </source>
</evidence>
<evidence type="ECO:0000256" key="3">
    <source>
        <dbReference type="ARBA" id="ARBA00022722"/>
    </source>
</evidence>
<evidence type="ECO:0000259" key="9">
    <source>
        <dbReference type="SMART" id="SM00670"/>
    </source>
</evidence>
<dbReference type="RefSeq" id="WP_155302110.1">
    <property type="nucleotide sequence ID" value="NZ_AP021875.1"/>
</dbReference>
<dbReference type="SMART" id="SM00670">
    <property type="entry name" value="PINc"/>
    <property type="match status" value="1"/>
</dbReference>
<reference evidence="10 11" key="1">
    <citation type="submission" date="2019-11" db="EMBL/GenBank/DDBJ databases">
        <title>Comparative genomics of hydrocarbon-degrading Desulfosarcina strains.</title>
        <authorList>
            <person name="Watanabe M."/>
            <person name="Kojima H."/>
            <person name="Fukui M."/>
        </authorList>
    </citation>
    <scope>NUCLEOTIDE SEQUENCE [LARGE SCALE GENOMIC DNA]</scope>
    <source>
        <strain evidence="10 11">PP31</strain>
    </source>
</reference>
<dbReference type="InterPro" id="IPR029060">
    <property type="entry name" value="PIN-like_dom_sf"/>
</dbReference>
<dbReference type="OrthoDB" id="5458135at2"/>
<feature type="binding site" evidence="8">
    <location>
        <position position="6"/>
    </location>
    <ligand>
        <name>Mg(2+)</name>
        <dbReference type="ChEBI" id="CHEBI:18420"/>
    </ligand>
</feature>
<comment type="similarity">
    <text evidence="7 8">Belongs to the PINc/VapC protein family.</text>
</comment>
<sequence>MTVMLDTGICTYTIKRKPIGVLKRLEMCQPGTVVMSVITFSELINGAKKSQYVEDNLHRLEALSELIEVLPFDKNAAMIYGDIRSDLENRGLIIGGNDLFIAAHALSLNYTLVTNNQREFERVRGLKTENWAVEKSR</sequence>
<accession>A0A5K7YYF7</accession>
<dbReference type="Gene3D" id="3.40.50.1010">
    <property type="entry name" value="5'-nuclease"/>
    <property type="match status" value="1"/>
</dbReference>
<dbReference type="SUPFAM" id="SSF88723">
    <property type="entry name" value="PIN domain-like"/>
    <property type="match status" value="1"/>
</dbReference>
<dbReference type="CDD" id="cd18735">
    <property type="entry name" value="PIN_HiVapC1-like"/>
    <property type="match status" value="1"/>
</dbReference>
<dbReference type="AlphaFoldDB" id="A0A5K7YYF7"/>
<dbReference type="KEGG" id="dwd:DSCW_03700"/>
<keyword evidence="11" id="KW-1185">Reference proteome</keyword>
<name>A0A5K7YYF7_9BACT</name>
<gene>
    <name evidence="10" type="primary">vapC_2</name>
    <name evidence="8" type="synonym">vapC</name>
    <name evidence="10" type="ORF">DSCW_03700</name>
</gene>
<dbReference type="GO" id="GO:0016787">
    <property type="term" value="F:hydrolase activity"/>
    <property type="evidence" value="ECO:0007669"/>
    <property type="project" value="UniProtKB-KW"/>
</dbReference>
<keyword evidence="2 8" id="KW-1277">Toxin-antitoxin system</keyword>
<organism evidence="10 11">
    <name type="scientific">Desulfosarcina widdelii</name>
    <dbReference type="NCBI Taxonomy" id="947919"/>
    <lineage>
        <taxon>Bacteria</taxon>
        <taxon>Pseudomonadati</taxon>
        <taxon>Thermodesulfobacteriota</taxon>
        <taxon>Desulfobacteria</taxon>
        <taxon>Desulfobacterales</taxon>
        <taxon>Desulfosarcinaceae</taxon>
        <taxon>Desulfosarcina</taxon>
    </lineage>
</organism>
<evidence type="ECO:0000256" key="4">
    <source>
        <dbReference type="ARBA" id="ARBA00022723"/>
    </source>
</evidence>
<protein>
    <recommendedName>
        <fullName evidence="8">Ribonuclease VapC</fullName>
        <shortName evidence="8">RNase VapC</shortName>
        <ecNumber evidence="8">3.1.-.-</ecNumber>
    </recommendedName>
    <alternativeName>
        <fullName evidence="8">Toxin VapC</fullName>
    </alternativeName>
</protein>
<dbReference type="Pfam" id="PF01850">
    <property type="entry name" value="PIN"/>
    <property type="match status" value="1"/>
</dbReference>
<dbReference type="InterPro" id="IPR022907">
    <property type="entry name" value="VapC_family"/>
</dbReference>
<dbReference type="InterPro" id="IPR002716">
    <property type="entry name" value="PIN_dom"/>
</dbReference>
<dbReference type="PANTHER" id="PTHR33653:SF1">
    <property type="entry name" value="RIBONUCLEASE VAPC2"/>
    <property type="match status" value="1"/>
</dbReference>
<evidence type="ECO:0000256" key="6">
    <source>
        <dbReference type="ARBA" id="ARBA00022842"/>
    </source>
</evidence>
<evidence type="ECO:0000256" key="8">
    <source>
        <dbReference type="HAMAP-Rule" id="MF_00265"/>
    </source>
</evidence>
<keyword evidence="4 8" id="KW-0479">Metal-binding</keyword>
<evidence type="ECO:0000313" key="10">
    <source>
        <dbReference type="EMBL" id="BBO72953.1"/>
    </source>
</evidence>
<keyword evidence="3 8" id="KW-0540">Nuclease</keyword>
<dbReference type="GO" id="GO:0090729">
    <property type="term" value="F:toxin activity"/>
    <property type="evidence" value="ECO:0007669"/>
    <property type="project" value="UniProtKB-KW"/>
</dbReference>
<dbReference type="EC" id="3.1.-.-" evidence="8"/>
<dbReference type="Proteomes" id="UP000427769">
    <property type="component" value="Chromosome"/>
</dbReference>
<comment type="cofactor">
    <cofactor evidence="1 8">
        <name>Mg(2+)</name>
        <dbReference type="ChEBI" id="CHEBI:18420"/>
    </cofactor>
</comment>
<feature type="domain" description="PIN" evidence="9">
    <location>
        <begin position="1"/>
        <end position="121"/>
    </location>
</feature>
<dbReference type="GO" id="GO:0000287">
    <property type="term" value="F:magnesium ion binding"/>
    <property type="evidence" value="ECO:0007669"/>
    <property type="project" value="UniProtKB-UniRule"/>
</dbReference>
<dbReference type="PANTHER" id="PTHR33653">
    <property type="entry name" value="RIBONUCLEASE VAPC2"/>
    <property type="match status" value="1"/>
</dbReference>
<comment type="function">
    <text evidence="8">Toxic component of a toxin-antitoxin (TA) system. An RNase.</text>
</comment>
<proteinExistence type="inferred from homology"/>
<dbReference type="GO" id="GO:0004540">
    <property type="term" value="F:RNA nuclease activity"/>
    <property type="evidence" value="ECO:0007669"/>
    <property type="project" value="InterPro"/>
</dbReference>
<keyword evidence="6 8" id="KW-0460">Magnesium</keyword>
<dbReference type="EMBL" id="AP021875">
    <property type="protein sequence ID" value="BBO72953.1"/>
    <property type="molecule type" value="Genomic_DNA"/>
</dbReference>
<evidence type="ECO:0000256" key="5">
    <source>
        <dbReference type="ARBA" id="ARBA00022801"/>
    </source>
</evidence>